<keyword evidence="11" id="KW-1185">Reference proteome</keyword>
<evidence type="ECO:0000313" key="11">
    <source>
        <dbReference type="Proteomes" id="UP000197068"/>
    </source>
</evidence>
<accession>A0ABQ0MU01</accession>
<evidence type="ECO:0000259" key="9">
    <source>
        <dbReference type="Pfam" id="PF07715"/>
    </source>
</evidence>
<dbReference type="InterPro" id="IPR012910">
    <property type="entry name" value="Plug_dom"/>
</dbReference>
<dbReference type="InterPro" id="IPR039426">
    <property type="entry name" value="TonB-dep_rcpt-like"/>
</dbReference>
<evidence type="ECO:0000256" key="5">
    <source>
        <dbReference type="ARBA" id="ARBA00023136"/>
    </source>
</evidence>
<comment type="subcellular location">
    <subcellularLocation>
        <location evidence="1 7">Cell outer membrane</location>
        <topology evidence="1 7">Multi-pass membrane protein</topology>
    </subcellularLocation>
</comment>
<dbReference type="Gene3D" id="2.170.130.10">
    <property type="entry name" value="TonB-dependent receptor, plug domain"/>
    <property type="match status" value="1"/>
</dbReference>
<keyword evidence="8" id="KW-0732">Signal</keyword>
<comment type="caution">
    <text evidence="10">The sequence shown here is derived from an EMBL/GenBank/DDBJ whole genome shotgun (WGS) entry which is preliminary data.</text>
</comment>
<organism evidence="10 11">
    <name type="scientific">Colwellia marinimaniae</name>
    <dbReference type="NCBI Taxonomy" id="1513592"/>
    <lineage>
        <taxon>Bacteria</taxon>
        <taxon>Pseudomonadati</taxon>
        <taxon>Pseudomonadota</taxon>
        <taxon>Gammaproteobacteria</taxon>
        <taxon>Alteromonadales</taxon>
        <taxon>Colwelliaceae</taxon>
        <taxon>Colwellia</taxon>
    </lineage>
</organism>
<evidence type="ECO:0000256" key="1">
    <source>
        <dbReference type="ARBA" id="ARBA00004571"/>
    </source>
</evidence>
<comment type="similarity">
    <text evidence="7">Belongs to the TonB-dependent receptor family.</text>
</comment>
<dbReference type="PANTHER" id="PTHR30442">
    <property type="entry name" value="IRON III DICITRATE TRANSPORT PROTEIN FECA"/>
    <property type="match status" value="1"/>
</dbReference>
<dbReference type="InterPro" id="IPR036942">
    <property type="entry name" value="Beta-barrel_TonB_sf"/>
</dbReference>
<dbReference type="SUPFAM" id="SSF56935">
    <property type="entry name" value="Porins"/>
    <property type="match status" value="1"/>
</dbReference>
<evidence type="ECO:0000256" key="2">
    <source>
        <dbReference type="ARBA" id="ARBA00022448"/>
    </source>
</evidence>
<dbReference type="Proteomes" id="UP000197068">
    <property type="component" value="Unassembled WGS sequence"/>
</dbReference>
<protein>
    <submittedName>
        <fullName evidence="10">Ligand-gated channel</fullName>
    </submittedName>
</protein>
<evidence type="ECO:0000256" key="8">
    <source>
        <dbReference type="SAM" id="SignalP"/>
    </source>
</evidence>
<keyword evidence="2 7" id="KW-0813">Transport</keyword>
<evidence type="ECO:0000256" key="6">
    <source>
        <dbReference type="ARBA" id="ARBA00023237"/>
    </source>
</evidence>
<keyword evidence="5 7" id="KW-0472">Membrane</keyword>
<dbReference type="PANTHER" id="PTHR30442:SF0">
    <property type="entry name" value="FE(3+) DICITRATE TRANSPORT PROTEIN FECA"/>
    <property type="match status" value="1"/>
</dbReference>
<sequence length="372" mass="40488">MTNLVVEKSPVALALTLAFTLTLASQHSVAADEPSLNGDEQSSIVASVKLSAGSSISRPTSKQVEVISIFGSHNQLQTATGSAVVIGAAQLELFEFDDIHRVLQGVPGVYIREEDGYGLRPNIGLRGATSERSSKIALMEDGILIAPAPYAAPAAYYFPMMSRMIQVEIFKGPSAIQYGPNTVGGAINMVSRGITENSVEQGGEGMFDLAYGQDNYQKAHGYFSTNIASDNALTGKGKIGVLVEGIHLGSDGFKTLTDGQGNSLDTGFEKNEVIMKLNYVPLSSGNGSASNQFFQFKMGYGEETSNETYLGLTDEDFAANGKVRYLASQKDKMDWEHYQFQLSHYIELSDEFSLFSQAYHREFDRDWVIFPR</sequence>
<dbReference type="RefSeq" id="WP_082606405.1">
    <property type="nucleotide sequence ID" value="NZ_BDQM01000008.1"/>
</dbReference>
<proteinExistence type="inferred from homology"/>
<name>A0ABQ0MU01_9GAMM</name>
<keyword evidence="6 7" id="KW-0998">Cell outer membrane</keyword>
<dbReference type="Gene3D" id="2.40.170.20">
    <property type="entry name" value="TonB-dependent receptor, beta-barrel domain"/>
    <property type="match status" value="1"/>
</dbReference>
<dbReference type="Pfam" id="PF07715">
    <property type="entry name" value="Plug"/>
    <property type="match status" value="1"/>
</dbReference>
<gene>
    <name evidence="10" type="ORF">MTCD1_01454</name>
</gene>
<dbReference type="InterPro" id="IPR037066">
    <property type="entry name" value="Plug_dom_sf"/>
</dbReference>
<dbReference type="PROSITE" id="PS52016">
    <property type="entry name" value="TONB_DEPENDENT_REC_3"/>
    <property type="match status" value="1"/>
</dbReference>
<evidence type="ECO:0000313" key="10">
    <source>
        <dbReference type="EMBL" id="GAW95851.1"/>
    </source>
</evidence>
<feature type="signal peptide" evidence="8">
    <location>
        <begin position="1"/>
        <end position="30"/>
    </location>
</feature>
<evidence type="ECO:0000256" key="7">
    <source>
        <dbReference type="PROSITE-ProRule" id="PRU01360"/>
    </source>
</evidence>
<keyword evidence="3 7" id="KW-1134">Transmembrane beta strand</keyword>
<keyword evidence="4 7" id="KW-0812">Transmembrane</keyword>
<dbReference type="EMBL" id="BDQM01000008">
    <property type="protein sequence ID" value="GAW95851.1"/>
    <property type="molecule type" value="Genomic_DNA"/>
</dbReference>
<evidence type="ECO:0000256" key="4">
    <source>
        <dbReference type="ARBA" id="ARBA00022692"/>
    </source>
</evidence>
<feature type="chain" id="PRO_5045943780" evidence="8">
    <location>
        <begin position="31"/>
        <end position="372"/>
    </location>
</feature>
<reference evidence="10 11" key="1">
    <citation type="submission" date="2017-06" db="EMBL/GenBank/DDBJ databases">
        <title>Whole Genome Sequences of Colwellia marinimaniae MTCD1.</title>
        <authorList>
            <person name="Kusumoto H."/>
            <person name="Inoue M."/>
            <person name="Tanikawa K."/>
            <person name="Maeji H."/>
            <person name="Cameron J.H."/>
            <person name="Bartlett D.H."/>
        </authorList>
    </citation>
    <scope>NUCLEOTIDE SEQUENCE [LARGE SCALE GENOMIC DNA]</scope>
    <source>
        <strain evidence="10 11">MTCD1</strain>
    </source>
</reference>
<evidence type="ECO:0000256" key="3">
    <source>
        <dbReference type="ARBA" id="ARBA00022452"/>
    </source>
</evidence>
<feature type="domain" description="TonB-dependent receptor plug" evidence="9">
    <location>
        <begin position="76"/>
        <end position="186"/>
    </location>
</feature>